<gene>
    <name evidence="2" type="ORF">A2893_03040</name>
</gene>
<dbReference type="InterPro" id="IPR019734">
    <property type="entry name" value="TPR_rpt"/>
</dbReference>
<protein>
    <submittedName>
        <fullName evidence="2">Uncharacterized protein</fullName>
    </submittedName>
</protein>
<evidence type="ECO:0000313" key="3">
    <source>
        <dbReference type="Proteomes" id="UP000176725"/>
    </source>
</evidence>
<dbReference type="Proteomes" id="UP000176725">
    <property type="component" value="Unassembled WGS sequence"/>
</dbReference>
<dbReference type="STRING" id="1802521.A2893_03040"/>
<feature type="repeat" description="TPR" evidence="1">
    <location>
        <begin position="43"/>
        <end position="76"/>
    </location>
</feature>
<keyword evidence="1" id="KW-0802">TPR repeat</keyword>
<dbReference type="AlphaFoldDB" id="A0A1F8BJ37"/>
<accession>A0A1F8BJ37</accession>
<dbReference type="SMART" id="SM00028">
    <property type="entry name" value="TPR"/>
    <property type="match status" value="1"/>
</dbReference>
<dbReference type="Pfam" id="PF14559">
    <property type="entry name" value="TPR_19"/>
    <property type="match status" value="1"/>
</dbReference>
<dbReference type="PROSITE" id="PS50005">
    <property type="entry name" value="TPR"/>
    <property type="match status" value="1"/>
</dbReference>
<name>A0A1F8BJ37_9BACT</name>
<evidence type="ECO:0000313" key="2">
    <source>
        <dbReference type="EMBL" id="OGM64081.1"/>
    </source>
</evidence>
<dbReference type="Gene3D" id="1.25.40.10">
    <property type="entry name" value="Tetratricopeptide repeat domain"/>
    <property type="match status" value="1"/>
</dbReference>
<proteinExistence type="predicted"/>
<sequence>MSSIFKGMNTDLAQEAISLALSGNWQGALKINEEILKENPSDVDALNRLARAYSETGNFRKAKETAQKVLKIDPFNTIATKSIEKWKGLKKGETYSQKPSNPHYFLEEPGKTKILTLIHAGSPKVLAKLDSGDEIHLNTHSHRVCVQTVNGKYIGRLPDDLSARLRKLIQLGNTYQVIVKSVNTHEAKIFIRETYRAPSLKDVPSFSAERIDYVSFTPPELVHNKSEIHVEVEEEE</sequence>
<evidence type="ECO:0000256" key="1">
    <source>
        <dbReference type="PROSITE-ProRule" id="PRU00339"/>
    </source>
</evidence>
<dbReference type="InterPro" id="IPR011990">
    <property type="entry name" value="TPR-like_helical_dom_sf"/>
</dbReference>
<dbReference type="SUPFAM" id="SSF48452">
    <property type="entry name" value="TPR-like"/>
    <property type="match status" value="1"/>
</dbReference>
<organism evidence="2 3">
    <name type="scientific">Candidatus Woesebacteria bacterium RIFCSPLOWO2_01_FULL_39_25</name>
    <dbReference type="NCBI Taxonomy" id="1802521"/>
    <lineage>
        <taxon>Bacteria</taxon>
        <taxon>Candidatus Woeseibacteriota</taxon>
    </lineage>
</organism>
<comment type="caution">
    <text evidence="2">The sequence shown here is derived from an EMBL/GenBank/DDBJ whole genome shotgun (WGS) entry which is preliminary data.</text>
</comment>
<dbReference type="EMBL" id="MGHH01000013">
    <property type="protein sequence ID" value="OGM64081.1"/>
    <property type="molecule type" value="Genomic_DNA"/>
</dbReference>
<reference evidence="2 3" key="1">
    <citation type="journal article" date="2016" name="Nat. Commun.">
        <title>Thousands of microbial genomes shed light on interconnected biogeochemical processes in an aquifer system.</title>
        <authorList>
            <person name="Anantharaman K."/>
            <person name="Brown C.T."/>
            <person name="Hug L.A."/>
            <person name="Sharon I."/>
            <person name="Castelle C.J."/>
            <person name="Probst A.J."/>
            <person name="Thomas B.C."/>
            <person name="Singh A."/>
            <person name="Wilkins M.J."/>
            <person name="Karaoz U."/>
            <person name="Brodie E.L."/>
            <person name="Williams K.H."/>
            <person name="Hubbard S.S."/>
            <person name="Banfield J.F."/>
        </authorList>
    </citation>
    <scope>NUCLEOTIDE SEQUENCE [LARGE SCALE GENOMIC DNA]</scope>
</reference>